<dbReference type="Pfam" id="PF06741">
    <property type="entry name" value="LsmAD"/>
    <property type="match status" value="1"/>
</dbReference>
<keyword evidence="5" id="KW-1185">Reference proteome</keyword>
<feature type="signal peptide" evidence="2">
    <location>
        <begin position="1"/>
        <end position="24"/>
    </location>
</feature>
<dbReference type="InterPro" id="IPR009604">
    <property type="entry name" value="LsmAD_domain"/>
</dbReference>
<feature type="region of interest" description="Disordered" evidence="1">
    <location>
        <begin position="537"/>
        <end position="572"/>
    </location>
</feature>
<feature type="compositionally biased region" description="Low complexity" evidence="1">
    <location>
        <begin position="625"/>
        <end position="645"/>
    </location>
</feature>
<gene>
    <name evidence="4" type="ORF">WJX81_002516</name>
</gene>
<organism evidence="4 5">
    <name type="scientific">Elliptochloris bilobata</name>
    <dbReference type="NCBI Taxonomy" id="381761"/>
    <lineage>
        <taxon>Eukaryota</taxon>
        <taxon>Viridiplantae</taxon>
        <taxon>Chlorophyta</taxon>
        <taxon>core chlorophytes</taxon>
        <taxon>Trebouxiophyceae</taxon>
        <taxon>Trebouxiophyceae incertae sedis</taxon>
        <taxon>Elliptochloris clade</taxon>
        <taxon>Elliptochloris</taxon>
    </lineage>
</organism>
<dbReference type="Pfam" id="PF13899">
    <property type="entry name" value="Thioredoxin_7"/>
    <property type="match status" value="1"/>
</dbReference>
<dbReference type="PROSITE" id="PS51352">
    <property type="entry name" value="THIOREDOXIN_2"/>
    <property type="match status" value="1"/>
</dbReference>
<dbReference type="EMBL" id="JALJOU010000069">
    <property type="protein sequence ID" value="KAK9825893.1"/>
    <property type="molecule type" value="Genomic_DNA"/>
</dbReference>
<dbReference type="Proteomes" id="UP001445335">
    <property type="component" value="Unassembled WGS sequence"/>
</dbReference>
<reference evidence="4 5" key="1">
    <citation type="journal article" date="2024" name="Nat. Commun.">
        <title>Phylogenomics reveals the evolutionary origins of lichenization in chlorophyte algae.</title>
        <authorList>
            <person name="Puginier C."/>
            <person name="Libourel C."/>
            <person name="Otte J."/>
            <person name="Skaloud P."/>
            <person name="Haon M."/>
            <person name="Grisel S."/>
            <person name="Petersen M."/>
            <person name="Berrin J.G."/>
            <person name="Delaux P.M."/>
            <person name="Dal Grande F."/>
            <person name="Keller J."/>
        </authorList>
    </citation>
    <scope>NUCLEOTIDE SEQUENCE [LARGE SCALE GENOMIC DNA]</scope>
    <source>
        <strain evidence="4 5">SAG 245.80</strain>
    </source>
</reference>
<dbReference type="SMART" id="SM01272">
    <property type="entry name" value="LsmAD"/>
    <property type="match status" value="1"/>
</dbReference>
<dbReference type="GO" id="GO:0003729">
    <property type="term" value="F:mRNA binding"/>
    <property type="evidence" value="ECO:0007669"/>
    <property type="project" value="TreeGrafter"/>
</dbReference>
<feature type="chain" id="PRO_5043407788" description="Thioredoxin domain-containing protein" evidence="2">
    <location>
        <begin position="25"/>
        <end position="764"/>
    </location>
</feature>
<evidence type="ECO:0000256" key="2">
    <source>
        <dbReference type="SAM" id="SignalP"/>
    </source>
</evidence>
<evidence type="ECO:0000259" key="3">
    <source>
        <dbReference type="PROSITE" id="PS51352"/>
    </source>
</evidence>
<keyword evidence="2" id="KW-0732">Signal</keyword>
<feature type="region of interest" description="Disordered" evidence="1">
    <location>
        <begin position="604"/>
        <end position="652"/>
    </location>
</feature>
<dbReference type="GO" id="GO:0034063">
    <property type="term" value="P:stress granule assembly"/>
    <property type="evidence" value="ECO:0007669"/>
    <property type="project" value="TreeGrafter"/>
</dbReference>
<accession>A0AAW1QX49</accession>
<evidence type="ECO:0000313" key="5">
    <source>
        <dbReference type="Proteomes" id="UP001445335"/>
    </source>
</evidence>
<dbReference type="PANTHER" id="PTHR12854">
    <property type="entry name" value="ATAXIN 2-RELATED"/>
    <property type="match status" value="1"/>
</dbReference>
<dbReference type="InterPro" id="IPR045117">
    <property type="entry name" value="ATXN2-like"/>
</dbReference>
<name>A0AAW1QX49_9CHLO</name>
<dbReference type="Gene3D" id="3.40.30.10">
    <property type="entry name" value="Glutaredoxin"/>
    <property type="match status" value="1"/>
</dbReference>
<proteinExistence type="predicted"/>
<dbReference type="PANTHER" id="PTHR12854:SF7">
    <property type="entry name" value="ATAXIN-2 HOMOLOG"/>
    <property type="match status" value="1"/>
</dbReference>
<evidence type="ECO:0000256" key="1">
    <source>
        <dbReference type="SAM" id="MobiDB-lite"/>
    </source>
</evidence>
<feature type="domain" description="Thioredoxin" evidence="3">
    <location>
        <begin position="11"/>
        <end position="148"/>
    </location>
</feature>
<dbReference type="InterPro" id="IPR013766">
    <property type="entry name" value="Thioredoxin_domain"/>
</dbReference>
<dbReference type="AlphaFoldDB" id="A0AAW1QX49"/>
<evidence type="ECO:0000313" key="4">
    <source>
        <dbReference type="EMBL" id="KAK9825893.1"/>
    </source>
</evidence>
<dbReference type="GO" id="GO:0010494">
    <property type="term" value="C:cytoplasmic stress granule"/>
    <property type="evidence" value="ECO:0007669"/>
    <property type="project" value="TreeGrafter"/>
</dbReference>
<sequence>MWRLAPLCIACLALAAASVDKSNGFNSKIDWLLPADLAAVTTSDKPVMYLFSQPWCGACKRLKADFEANSDSLVPISKEFLMVNVHGDDNKMFGADYAPDGGYIPRIMFADWTGRLTPEIKNPGASPQYGYFYQSCAEIKAGMEAALKQFAFMKSQAMAKAAIEADQTPVKDAILRQTGFSSNRLQIAGQITRGSNVECQVAGGTVWEGVFHSATQTEKAASIKLNFARIVKGPGPVAAAAPVPLKEIADVVSIKAAADDSNGSSTTVFGTDAEIGKRGGTGRFRELQRWQPEPGSAPEELLEAGSDAFSRKGGRHSGNTGWDQFAVNQAKFQVRSTYNEDLYTIKLDKSKSRITVDEANRLAAEIEAAARSGRTSNHHVMEERGIEVDGADELDEEARYSGVARGGDGARVGRSVSEDAARDAETFGGGGGAHAGPGVLGLRLQQGLQGLSLKPREAEVGGLADAAFSSEDGASEAGTSQSGTVRGEENGGAAPAPWSAAGAGVAAVSGRAPSGAAWEGPGQVRTAPMEVDAAARREHKKVRAQLAGAKPKDRSSPYGTPKGLRSPLASPLVTDPQQMDALNLQLGVPRVDSFVRKDFEAWKAQKAAEGGGPARTRSAGLRPTSAEALGSSAKEGGEAGVAAAAEPDKAGEKTKTALNPFAKEFSFNPNAKAFCPGSAGGEGGLPPGWVPPQFLAGQQMMHAVMPGSPQQQQHIMMMAGPRGPYGPPPVAPIIMTHGGLPYQMMVGPAPPGMPPNAPRPMRGA</sequence>
<feature type="region of interest" description="Disordered" evidence="1">
    <location>
        <begin position="466"/>
        <end position="499"/>
    </location>
</feature>
<comment type="caution">
    <text evidence="4">The sequence shown here is derived from an EMBL/GenBank/DDBJ whole genome shotgun (WGS) entry which is preliminary data.</text>
</comment>
<dbReference type="SUPFAM" id="SSF52833">
    <property type="entry name" value="Thioredoxin-like"/>
    <property type="match status" value="1"/>
</dbReference>
<protein>
    <recommendedName>
        <fullName evidence="3">Thioredoxin domain-containing protein</fullName>
    </recommendedName>
</protein>
<dbReference type="InterPro" id="IPR036249">
    <property type="entry name" value="Thioredoxin-like_sf"/>
</dbReference>